<proteinExistence type="predicted"/>
<sequence length="988" mass="115714">MSKQSCSYSSTRNGAENEVEDDSNEHLFDEVDDDASGSDYDDGTDEYEPEDEIQITENIIALAKSMSHVSDDDLLDMIALNKSSQELIQKLIDKTDRSLLDNMEALEEVHEELAALNSPNDASNFKVAIILYDRPYFKDNFGMTAVMNQEAAELIKTHKLPTLLREEVIWKLQELKELKTGVCWSLVSNLNKPLITKEALLSTKIKTFNAANTQEELSQWRAEVVELKRKIDFNKNTPLEELENAGYDNVDWNLIAHRFMDNERTPIQCKQKWLNELCLRINKGPWTDKEDAILKETACHSWTNWKFVVHELGTNRSEFMCIKRAKELYLKIYHEKQVWTPEEDEKLYSIVSSCRNIHSIPWEKVAKLLGSRNALQCKYRFTQSIDTRLHQGRWTDAEDMFLLDAINRYGPLDWAKIASSALNSPNDASNFKVAIILYDRPYFKDNFGMTAVMNQEAAELIKTHKLPTLLREEVIWKLQELKELKTGVCWSLVSNLNKPLITKEALLSTKIKTFNAANTQEELSQWRAEVAELKRKIDFNKNTPLEELENAGYDNVDWNLIAHRFMDNERTPIQCKQKWLNELCLRINKGPWTDKEDAILKETACHSWTNWKFVVHELGTNRSEFMCIKRAKELYLKIYHEKQVWTPEEDEKLYSIVSSCRNIHSIPWEKVAKLLGSRNALQCKYRFTQSIDTRLHQGRWTDAEDMFLLDAINRYGPLDWAKIASCVPGRTAAQCRTRWVNFLNLEREHKQWTALEDELLLRLIQILGRGKWSQMSLFFPGREPFDLRGRMKYFLTKRAKNKPLTYEDTSYRYKYAHTARIKTMMRFQQLENDSAMTNNEVFKRFGIGSFLLNDDQRPGSFKQKLKEFHIYQSGAYLKSRTTLDRRKARTLLETNKVMIRNSLYQYENTWRKVFNLSQKCQDYFKQKMTVTLPPMIVAPKPRDLNNYKEMLSDVMLPCRGTLMGVSQYRQNYRNNFRIAASKFFDGVD</sequence>
<evidence type="ECO:0000313" key="1">
    <source>
        <dbReference type="Proteomes" id="UP000887576"/>
    </source>
</evidence>
<dbReference type="Proteomes" id="UP000887576">
    <property type="component" value="Unplaced"/>
</dbReference>
<reference evidence="2" key="1">
    <citation type="submission" date="2022-11" db="UniProtKB">
        <authorList>
            <consortium name="WormBaseParasite"/>
        </authorList>
    </citation>
    <scope>IDENTIFICATION</scope>
</reference>
<organism evidence="1 2">
    <name type="scientific">Panagrolaimus sp. JU765</name>
    <dbReference type="NCBI Taxonomy" id="591449"/>
    <lineage>
        <taxon>Eukaryota</taxon>
        <taxon>Metazoa</taxon>
        <taxon>Ecdysozoa</taxon>
        <taxon>Nematoda</taxon>
        <taxon>Chromadorea</taxon>
        <taxon>Rhabditida</taxon>
        <taxon>Tylenchina</taxon>
        <taxon>Panagrolaimomorpha</taxon>
        <taxon>Panagrolaimoidea</taxon>
        <taxon>Panagrolaimidae</taxon>
        <taxon>Panagrolaimus</taxon>
    </lineage>
</organism>
<name>A0AC34Q974_9BILA</name>
<evidence type="ECO:0000313" key="2">
    <source>
        <dbReference type="WBParaSite" id="JU765_v2.g13958.t1"/>
    </source>
</evidence>
<protein>
    <submittedName>
        <fullName evidence="2">snRNA-activating protein complex subunit 4</fullName>
    </submittedName>
</protein>
<accession>A0AC34Q974</accession>
<dbReference type="WBParaSite" id="JU765_v2.g13958.t1">
    <property type="protein sequence ID" value="JU765_v2.g13958.t1"/>
    <property type="gene ID" value="JU765_v2.g13958"/>
</dbReference>